<gene>
    <name evidence="1" type="ORF">A1O3_03282</name>
</gene>
<protein>
    <submittedName>
        <fullName evidence="1">Uncharacterized protein</fullName>
    </submittedName>
</protein>
<accession>W9YAR2</accession>
<dbReference type="AlphaFoldDB" id="W9YAR2"/>
<dbReference type="Proteomes" id="UP000019478">
    <property type="component" value="Unassembled WGS sequence"/>
</dbReference>
<dbReference type="GeneID" id="19167410"/>
<sequence length="88" mass="9717">MTATMGKRTIFTGGSERQDDFASHIYWARITYSQFGLGGLSREPPWGWQGCLYTKCDLTGGAQTFNALPSLLSRMSMLCQSIPGHPIL</sequence>
<dbReference type="OrthoDB" id="202470at2759"/>
<dbReference type="RefSeq" id="XP_007731610.1">
    <property type="nucleotide sequence ID" value="XM_007733420.1"/>
</dbReference>
<organism evidence="1 2">
    <name type="scientific">Capronia epimyces CBS 606.96</name>
    <dbReference type="NCBI Taxonomy" id="1182542"/>
    <lineage>
        <taxon>Eukaryota</taxon>
        <taxon>Fungi</taxon>
        <taxon>Dikarya</taxon>
        <taxon>Ascomycota</taxon>
        <taxon>Pezizomycotina</taxon>
        <taxon>Eurotiomycetes</taxon>
        <taxon>Chaetothyriomycetidae</taxon>
        <taxon>Chaetothyriales</taxon>
        <taxon>Herpotrichiellaceae</taxon>
        <taxon>Capronia</taxon>
    </lineage>
</organism>
<keyword evidence="2" id="KW-1185">Reference proteome</keyword>
<name>W9YAR2_9EURO</name>
<dbReference type="HOGENOM" id="CLU_2468837_0_0_1"/>
<evidence type="ECO:0000313" key="2">
    <source>
        <dbReference type="Proteomes" id="UP000019478"/>
    </source>
</evidence>
<proteinExistence type="predicted"/>
<reference evidence="1 2" key="1">
    <citation type="submission" date="2013-03" db="EMBL/GenBank/DDBJ databases">
        <title>The Genome Sequence of Capronia epimyces CBS 606.96.</title>
        <authorList>
            <consortium name="The Broad Institute Genomics Platform"/>
            <person name="Cuomo C."/>
            <person name="de Hoog S."/>
            <person name="Gorbushina A."/>
            <person name="Walker B."/>
            <person name="Young S.K."/>
            <person name="Zeng Q."/>
            <person name="Gargeya S."/>
            <person name="Fitzgerald M."/>
            <person name="Haas B."/>
            <person name="Abouelleil A."/>
            <person name="Allen A.W."/>
            <person name="Alvarado L."/>
            <person name="Arachchi H.M."/>
            <person name="Berlin A.M."/>
            <person name="Chapman S.B."/>
            <person name="Gainer-Dewar J."/>
            <person name="Goldberg J."/>
            <person name="Griggs A."/>
            <person name="Gujja S."/>
            <person name="Hansen M."/>
            <person name="Howarth C."/>
            <person name="Imamovic A."/>
            <person name="Ireland A."/>
            <person name="Larimer J."/>
            <person name="McCowan C."/>
            <person name="Murphy C."/>
            <person name="Pearson M."/>
            <person name="Poon T.W."/>
            <person name="Priest M."/>
            <person name="Roberts A."/>
            <person name="Saif S."/>
            <person name="Shea T."/>
            <person name="Sisk P."/>
            <person name="Sykes S."/>
            <person name="Wortman J."/>
            <person name="Nusbaum C."/>
            <person name="Birren B."/>
        </authorList>
    </citation>
    <scope>NUCLEOTIDE SEQUENCE [LARGE SCALE GENOMIC DNA]</scope>
    <source>
        <strain evidence="1 2">CBS 606.96</strain>
    </source>
</reference>
<comment type="caution">
    <text evidence="1">The sequence shown here is derived from an EMBL/GenBank/DDBJ whole genome shotgun (WGS) entry which is preliminary data.</text>
</comment>
<evidence type="ECO:0000313" key="1">
    <source>
        <dbReference type="EMBL" id="EXJ86331.1"/>
    </source>
</evidence>
<dbReference type="EMBL" id="AMGY01000003">
    <property type="protein sequence ID" value="EXJ86331.1"/>
    <property type="molecule type" value="Genomic_DNA"/>
</dbReference>